<name>A0A814AC94_9BILA</name>
<organism evidence="2 3">
    <name type="scientific">Brachionus calyciflorus</name>
    <dbReference type="NCBI Taxonomy" id="104777"/>
    <lineage>
        <taxon>Eukaryota</taxon>
        <taxon>Metazoa</taxon>
        <taxon>Spiralia</taxon>
        <taxon>Gnathifera</taxon>
        <taxon>Rotifera</taxon>
        <taxon>Eurotatoria</taxon>
        <taxon>Monogononta</taxon>
        <taxon>Pseudotrocha</taxon>
        <taxon>Ploima</taxon>
        <taxon>Brachionidae</taxon>
        <taxon>Brachionus</taxon>
    </lineage>
</organism>
<comment type="caution">
    <text evidence="2">The sequence shown here is derived from an EMBL/GenBank/DDBJ whole genome shotgun (WGS) entry which is preliminary data.</text>
</comment>
<dbReference type="AlphaFoldDB" id="A0A814AC94"/>
<protein>
    <submittedName>
        <fullName evidence="2">Uncharacterized protein</fullName>
    </submittedName>
</protein>
<reference evidence="2" key="1">
    <citation type="submission" date="2021-02" db="EMBL/GenBank/DDBJ databases">
        <authorList>
            <person name="Nowell W R."/>
        </authorList>
    </citation>
    <scope>NUCLEOTIDE SEQUENCE</scope>
    <source>
        <strain evidence="2">Ploen Becks lab</strain>
    </source>
</reference>
<evidence type="ECO:0000313" key="2">
    <source>
        <dbReference type="EMBL" id="CAF0910647.1"/>
    </source>
</evidence>
<dbReference type="Proteomes" id="UP000663879">
    <property type="component" value="Unassembled WGS sequence"/>
</dbReference>
<feature type="region of interest" description="Disordered" evidence="1">
    <location>
        <begin position="105"/>
        <end position="133"/>
    </location>
</feature>
<sequence length="133" mass="15259">MNPLFIHRKKTIYPSATVTTNRKAAYNLILTEIAKFYIPGAELSEFKANFTVNEKLSEECEYQDENVVDSIDTEDETWSIFGSLVDEKEQNEVVDEFECVEENENGCLENDDLVNEEEKTVSKSTDDSNELDQ</sequence>
<feature type="compositionally biased region" description="Acidic residues" evidence="1">
    <location>
        <begin position="105"/>
        <end position="115"/>
    </location>
</feature>
<proteinExistence type="predicted"/>
<evidence type="ECO:0000256" key="1">
    <source>
        <dbReference type="SAM" id="MobiDB-lite"/>
    </source>
</evidence>
<feature type="compositionally biased region" description="Basic and acidic residues" evidence="1">
    <location>
        <begin position="116"/>
        <end position="126"/>
    </location>
</feature>
<keyword evidence="3" id="KW-1185">Reference proteome</keyword>
<evidence type="ECO:0000313" key="3">
    <source>
        <dbReference type="Proteomes" id="UP000663879"/>
    </source>
</evidence>
<accession>A0A814AC94</accession>
<dbReference type="EMBL" id="CAJNOC010002070">
    <property type="protein sequence ID" value="CAF0910647.1"/>
    <property type="molecule type" value="Genomic_DNA"/>
</dbReference>
<gene>
    <name evidence="2" type="ORF">OXX778_LOCUS11884</name>
</gene>